<protein>
    <recommendedName>
        <fullName evidence="5">HBL/NHE enterotoxin family protein</fullName>
    </recommendedName>
</protein>
<feature type="transmembrane region" description="Helical" evidence="2">
    <location>
        <begin position="140"/>
        <end position="161"/>
    </location>
</feature>
<dbReference type="Gene3D" id="1.20.1170.10">
    <property type="match status" value="1"/>
</dbReference>
<dbReference type="AlphaFoldDB" id="A0A316W9H0"/>
<keyword evidence="2" id="KW-1133">Transmembrane helix</keyword>
<comment type="caution">
    <text evidence="3">The sequence shown here is derived from an EMBL/GenBank/DDBJ whole genome shotgun (WGS) entry which is preliminary data.</text>
</comment>
<gene>
    <name evidence="3" type="ORF">C1634_025215</name>
</gene>
<keyword evidence="2" id="KW-0812">Transmembrane</keyword>
<reference evidence="3 4" key="1">
    <citation type="submission" date="2018-04" db="EMBL/GenBank/DDBJ databases">
        <title>Chryseobacterium oncorhynchi 701B-08T from rainbow trout, and Chryseobacterium viscerum 687B-08T from diseased fish.</title>
        <authorList>
            <person name="Jeong J.-J."/>
            <person name="Lee Y.J."/>
            <person name="Pathiraja D."/>
            <person name="Park B."/>
            <person name="Choi I.-G."/>
            <person name="Kim K.D."/>
        </authorList>
    </citation>
    <scope>NUCLEOTIDE SEQUENCE [LARGE SCALE GENOMIC DNA]</scope>
    <source>
        <strain evidence="3 4">687B-08</strain>
    </source>
</reference>
<keyword evidence="2" id="KW-0472">Membrane</keyword>
<dbReference type="EMBL" id="PPEG02000016">
    <property type="protein sequence ID" value="PWN57955.1"/>
    <property type="molecule type" value="Genomic_DNA"/>
</dbReference>
<evidence type="ECO:0000313" key="4">
    <source>
        <dbReference type="Proteomes" id="UP000236413"/>
    </source>
</evidence>
<dbReference type="SUPFAM" id="SSF58100">
    <property type="entry name" value="Bacterial hemolysins"/>
    <property type="match status" value="1"/>
</dbReference>
<dbReference type="Proteomes" id="UP000236413">
    <property type="component" value="Unassembled WGS sequence"/>
</dbReference>
<name>A0A316W9H0_9FLAO</name>
<evidence type="ECO:0000313" key="3">
    <source>
        <dbReference type="EMBL" id="PWN57955.1"/>
    </source>
</evidence>
<accession>A0A316W9H0</accession>
<keyword evidence="1" id="KW-0175">Coiled coil</keyword>
<evidence type="ECO:0000256" key="2">
    <source>
        <dbReference type="SAM" id="Phobius"/>
    </source>
</evidence>
<evidence type="ECO:0008006" key="5">
    <source>
        <dbReference type="Google" id="ProtNLM"/>
    </source>
</evidence>
<evidence type="ECO:0000256" key="1">
    <source>
        <dbReference type="SAM" id="Coils"/>
    </source>
</evidence>
<sequence length="309" mass="33699">MTELEQNLGKAQQLANDWLINKGPLVISQIPQNFISYSNSMQVVAENMKTATTKEQVTGYFKWLQKRIKDNPADTETLQGFVIGFSNSFKPYKTIIEKSLADAENDIKEDKAKAQVFIDKINKLYQDIAGETEKASHGMIGVATSGGSLSFALLSYGFTVATTVNPAIPVVSMVVAVGGLTYAAIVNAINSSKVVDNLREIKVLQGKLLIENQAIAILQNIKVMLQNVENSLLSVNTALDITPIWKSETEKISEVIDNMKNFSDMNFRTIPEIKTFSAAADAWSTIAQTAVNIQKSAIGMSNGGVLNLN</sequence>
<feature type="coiled-coil region" evidence="1">
    <location>
        <begin position="93"/>
        <end position="120"/>
    </location>
</feature>
<proteinExistence type="predicted"/>
<feature type="transmembrane region" description="Helical" evidence="2">
    <location>
        <begin position="167"/>
        <end position="189"/>
    </location>
</feature>
<organism evidence="3 4">
    <name type="scientific">Chryseobacterium viscerum</name>
    <dbReference type="NCBI Taxonomy" id="1037377"/>
    <lineage>
        <taxon>Bacteria</taxon>
        <taxon>Pseudomonadati</taxon>
        <taxon>Bacteroidota</taxon>
        <taxon>Flavobacteriia</taxon>
        <taxon>Flavobacteriales</taxon>
        <taxon>Weeksellaceae</taxon>
        <taxon>Chryseobacterium group</taxon>
        <taxon>Chryseobacterium</taxon>
    </lineage>
</organism>